<name>A0A7R9GU13_TIMCR</name>
<feature type="compositionally biased region" description="Basic and acidic residues" evidence="1">
    <location>
        <begin position="185"/>
        <end position="200"/>
    </location>
</feature>
<dbReference type="AlphaFoldDB" id="A0A7R9GU13"/>
<sequence length="265" mass="30219">MESSNEKKFAAYISAESISPATSNLRTPCRDLKFHSQPWLALNSKQKEGVVSTLLEKPLDEGPRGAGNVNAIDQKSRHRGWHFLYLSPCKTAQSIHIGFLLAERKPTQLHKRKRWTMFISSQQADKIEAVIAMVMGMSSRRWCSLTNIPTLEIFLESTDEKLLPEVEFNINEHLRRRVRQLDIGESDKDRHRESEGRMSRYSDYNPSNRRGGTKKKQASRVAFLLLTVVRSATSASLQCLKPAGKKLEGGNRRHFHTFPHTHSPN</sequence>
<evidence type="ECO:0000256" key="1">
    <source>
        <dbReference type="SAM" id="MobiDB-lite"/>
    </source>
</evidence>
<gene>
    <name evidence="2" type="ORF">TCEB3V08_LOCUS2712</name>
</gene>
<dbReference type="EMBL" id="OC317071">
    <property type="protein sequence ID" value="CAD7394807.1"/>
    <property type="molecule type" value="Genomic_DNA"/>
</dbReference>
<accession>A0A7R9GU13</accession>
<organism evidence="2">
    <name type="scientific">Timema cristinae</name>
    <name type="common">Walking stick</name>
    <dbReference type="NCBI Taxonomy" id="61476"/>
    <lineage>
        <taxon>Eukaryota</taxon>
        <taxon>Metazoa</taxon>
        <taxon>Ecdysozoa</taxon>
        <taxon>Arthropoda</taxon>
        <taxon>Hexapoda</taxon>
        <taxon>Insecta</taxon>
        <taxon>Pterygota</taxon>
        <taxon>Neoptera</taxon>
        <taxon>Polyneoptera</taxon>
        <taxon>Phasmatodea</taxon>
        <taxon>Timematodea</taxon>
        <taxon>Timematoidea</taxon>
        <taxon>Timematidae</taxon>
        <taxon>Timema</taxon>
    </lineage>
</organism>
<evidence type="ECO:0000313" key="2">
    <source>
        <dbReference type="EMBL" id="CAD7394807.1"/>
    </source>
</evidence>
<feature type="region of interest" description="Disordered" evidence="1">
    <location>
        <begin position="185"/>
        <end position="216"/>
    </location>
</feature>
<reference evidence="2" key="1">
    <citation type="submission" date="2020-11" db="EMBL/GenBank/DDBJ databases">
        <authorList>
            <person name="Tran Van P."/>
        </authorList>
    </citation>
    <scope>NUCLEOTIDE SEQUENCE</scope>
</reference>
<protein>
    <submittedName>
        <fullName evidence="2">Uncharacterized protein</fullName>
    </submittedName>
</protein>
<feature type="region of interest" description="Disordered" evidence="1">
    <location>
        <begin position="244"/>
        <end position="265"/>
    </location>
</feature>
<proteinExistence type="predicted"/>